<comment type="caution">
    <text evidence="2">The sequence shown here is derived from an EMBL/GenBank/DDBJ whole genome shotgun (WGS) entry which is preliminary data.</text>
</comment>
<dbReference type="Proteomes" id="UP000321960">
    <property type="component" value="Unassembled WGS sequence"/>
</dbReference>
<evidence type="ECO:0000256" key="1">
    <source>
        <dbReference type="SAM" id="MobiDB-lite"/>
    </source>
</evidence>
<gene>
    <name evidence="3" type="ORF">GCM10007888_56640</name>
    <name evidence="2" type="ORF">MOX02_47470</name>
</gene>
<organism evidence="2 4">
    <name type="scientific">Methylobacterium oxalidis</name>
    <dbReference type="NCBI Taxonomy" id="944322"/>
    <lineage>
        <taxon>Bacteria</taxon>
        <taxon>Pseudomonadati</taxon>
        <taxon>Pseudomonadota</taxon>
        <taxon>Alphaproteobacteria</taxon>
        <taxon>Hyphomicrobiales</taxon>
        <taxon>Methylobacteriaceae</taxon>
        <taxon>Methylobacterium</taxon>
    </lineage>
</organism>
<reference evidence="5" key="2">
    <citation type="journal article" date="2019" name="Int. J. Syst. Evol. Microbiol.">
        <title>The Global Catalogue of Microorganisms (GCM) 10K type strain sequencing project: providing services to taxonomists for standard genome sequencing and annotation.</title>
        <authorList>
            <consortium name="The Broad Institute Genomics Platform"/>
            <consortium name="The Broad Institute Genome Sequencing Center for Infectious Disease"/>
            <person name="Wu L."/>
            <person name="Ma J."/>
        </authorList>
    </citation>
    <scope>NUCLEOTIDE SEQUENCE [LARGE SCALE GENOMIC DNA]</scope>
    <source>
        <strain evidence="5">NBRC 107715</strain>
    </source>
</reference>
<keyword evidence="5" id="KW-1185">Reference proteome</keyword>
<dbReference type="EMBL" id="BSPK01000111">
    <property type="protein sequence ID" value="GLS67281.1"/>
    <property type="molecule type" value="Genomic_DNA"/>
</dbReference>
<feature type="region of interest" description="Disordered" evidence="1">
    <location>
        <begin position="87"/>
        <end position="141"/>
    </location>
</feature>
<accession>A0A512JA02</accession>
<dbReference type="AlphaFoldDB" id="A0A512JA02"/>
<evidence type="ECO:0000313" key="4">
    <source>
        <dbReference type="Proteomes" id="UP000321960"/>
    </source>
</evidence>
<evidence type="ECO:0000313" key="5">
    <source>
        <dbReference type="Proteomes" id="UP001156856"/>
    </source>
</evidence>
<dbReference type="EMBL" id="BJZU01000116">
    <property type="protein sequence ID" value="GEP06709.1"/>
    <property type="molecule type" value="Genomic_DNA"/>
</dbReference>
<feature type="compositionally biased region" description="Low complexity" evidence="1">
    <location>
        <begin position="119"/>
        <end position="134"/>
    </location>
</feature>
<reference evidence="3" key="1">
    <citation type="journal article" date="2014" name="Int. J. Syst. Evol. Microbiol.">
        <title>Complete genome of a new Firmicutes species belonging to the dominant human colonic microbiota ('Ruminococcus bicirculans') reveals two chromosomes and a selective capacity to utilize plant glucans.</title>
        <authorList>
            <consortium name="NISC Comparative Sequencing Program"/>
            <person name="Wegmann U."/>
            <person name="Louis P."/>
            <person name="Goesmann A."/>
            <person name="Henrissat B."/>
            <person name="Duncan S.H."/>
            <person name="Flint H.J."/>
        </authorList>
    </citation>
    <scope>NUCLEOTIDE SEQUENCE</scope>
    <source>
        <strain evidence="3">NBRC 107715</strain>
    </source>
</reference>
<reference evidence="3" key="4">
    <citation type="submission" date="2023-01" db="EMBL/GenBank/DDBJ databases">
        <title>Draft genome sequence of Methylobacterium oxalidis strain NBRC 107715.</title>
        <authorList>
            <person name="Sun Q."/>
            <person name="Mori K."/>
        </authorList>
    </citation>
    <scope>NUCLEOTIDE SEQUENCE</scope>
    <source>
        <strain evidence="3">NBRC 107715</strain>
    </source>
</reference>
<reference evidence="2 4" key="3">
    <citation type="submission" date="2019-07" db="EMBL/GenBank/DDBJ databases">
        <title>Whole genome shotgun sequence of Methylobacterium oxalidis NBRC 107715.</title>
        <authorList>
            <person name="Hosoyama A."/>
            <person name="Uohara A."/>
            <person name="Ohji S."/>
            <person name="Ichikawa N."/>
        </authorList>
    </citation>
    <scope>NUCLEOTIDE SEQUENCE [LARGE SCALE GENOMIC DNA]</scope>
    <source>
        <strain evidence="2 4">NBRC 107715</strain>
    </source>
</reference>
<dbReference type="Proteomes" id="UP001156856">
    <property type="component" value="Unassembled WGS sequence"/>
</dbReference>
<dbReference type="RefSeq" id="WP_147028227.1">
    <property type="nucleotide sequence ID" value="NZ_BJZU01000116.1"/>
</dbReference>
<evidence type="ECO:0000313" key="2">
    <source>
        <dbReference type="EMBL" id="GEP06709.1"/>
    </source>
</evidence>
<evidence type="ECO:0000313" key="3">
    <source>
        <dbReference type="EMBL" id="GLS67281.1"/>
    </source>
</evidence>
<sequence length="141" mass="14475">MARTAIDRLRRKAARTGASGSARSGRAGVLAALLAVLIVVLAGLPDDRYASLMPRGETPGTALSAASAGLAASPHAWKADRRTLSSLTAADADDPPTDDRRLVPDAIGFERLSPDTAFPPRTSAPLPSAAASLPERPPKSA</sequence>
<name>A0A512JA02_9HYPH</name>
<protein>
    <submittedName>
        <fullName evidence="2">Uncharacterized protein</fullName>
    </submittedName>
</protein>
<proteinExistence type="predicted"/>